<dbReference type="InterPro" id="IPR038062">
    <property type="entry name" value="ScdA-like_N_sf"/>
</dbReference>
<reference evidence="2 3" key="1">
    <citation type="journal article" date="2015" name="Nature">
        <title>rRNA introns, odd ribosomes, and small enigmatic genomes across a large radiation of phyla.</title>
        <authorList>
            <person name="Brown C.T."/>
            <person name="Hug L.A."/>
            <person name="Thomas B.C."/>
            <person name="Sharon I."/>
            <person name="Castelle C.J."/>
            <person name="Singh A."/>
            <person name="Wilkins M.J."/>
            <person name="Williams K.H."/>
            <person name="Banfield J.F."/>
        </authorList>
    </citation>
    <scope>NUCLEOTIDE SEQUENCE [LARGE SCALE GENOMIC DNA]</scope>
</reference>
<dbReference type="InterPro" id="IPR023883">
    <property type="entry name" value="CHP03980_redox-disulphide"/>
</dbReference>
<protein>
    <submittedName>
        <fullName evidence="2">Hybrid cluster protein</fullName>
    </submittedName>
</protein>
<dbReference type="EMBL" id="LCCU01000011">
    <property type="protein sequence ID" value="KKS37822.1"/>
    <property type="molecule type" value="Genomic_DNA"/>
</dbReference>
<comment type="caution">
    <text evidence="2">The sequence shown here is derived from an EMBL/GenBank/DDBJ whole genome shotgun (WGS) entry which is preliminary data.</text>
</comment>
<feature type="domain" description="DUF1858" evidence="1">
    <location>
        <begin position="12"/>
        <end position="63"/>
    </location>
</feature>
<dbReference type="PANTHER" id="PTHR39341:SF1">
    <property type="entry name" value="DUF1858 DOMAIN-CONTAINING PROTEIN"/>
    <property type="match status" value="1"/>
</dbReference>
<dbReference type="Proteomes" id="UP000033847">
    <property type="component" value="Unassembled WGS sequence"/>
</dbReference>
<dbReference type="Gene3D" id="1.10.3910.10">
    <property type="entry name" value="SP0561-like"/>
    <property type="match status" value="1"/>
</dbReference>
<organism evidence="2 3">
    <name type="scientific">candidate division WWE3 bacterium GW2011_GWF1_42_14</name>
    <dbReference type="NCBI Taxonomy" id="1619138"/>
    <lineage>
        <taxon>Bacteria</taxon>
        <taxon>Katanobacteria</taxon>
    </lineage>
</organism>
<proteinExistence type="predicted"/>
<evidence type="ECO:0000313" key="3">
    <source>
        <dbReference type="Proteomes" id="UP000033847"/>
    </source>
</evidence>
<dbReference type="NCBIfam" id="TIGR03980">
    <property type="entry name" value="prismane_assoc"/>
    <property type="match status" value="1"/>
</dbReference>
<dbReference type="Pfam" id="PF08984">
    <property type="entry name" value="DUF1858"/>
    <property type="match status" value="1"/>
</dbReference>
<dbReference type="AlphaFoldDB" id="A0A0G0YM01"/>
<sequence>MKENDEKEEIKISKDFNMGELVYKYPAAEEVLLDYGLHCAGCFANSFDTVEAGAKIHGMTDAEIDEMLERVNEVLNFQE</sequence>
<dbReference type="SUPFAM" id="SSF140683">
    <property type="entry name" value="SP0561-like"/>
    <property type="match status" value="1"/>
</dbReference>
<evidence type="ECO:0000259" key="1">
    <source>
        <dbReference type="Pfam" id="PF08984"/>
    </source>
</evidence>
<dbReference type="PANTHER" id="PTHR39341">
    <property type="entry name" value="BSL7085 PROTEIN"/>
    <property type="match status" value="1"/>
</dbReference>
<accession>A0A0G0YM01</accession>
<name>A0A0G0YM01_UNCKA</name>
<gene>
    <name evidence="2" type="ORF">UV00_C0011G0005</name>
</gene>
<dbReference type="InterPro" id="IPR015077">
    <property type="entry name" value="DUF1858"/>
</dbReference>
<evidence type="ECO:0000313" key="2">
    <source>
        <dbReference type="EMBL" id="KKS37822.1"/>
    </source>
</evidence>